<evidence type="ECO:0000313" key="5">
    <source>
        <dbReference type="Proteomes" id="UP000494206"/>
    </source>
</evidence>
<keyword evidence="2" id="KW-0732">Signal</keyword>
<organism evidence="4 5">
    <name type="scientific">Caenorhabditis bovis</name>
    <dbReference type="NCBI Taxonomy" id="2654633"/>
    <lineage>
        <taxon>Eukaryota</taxon>
        <taxon>Metazoa</taxon>
        <taxon>Ecdysozoa</taxon>
        <taxon>Nematoda</taxon>
        <taxon>Chromadorea</taxon>
        <taxon>Rhabditida</taxon>
        <taxon>Rhabditina</taxon>
        <taxon>Rhabditomorpha</taxon>
        <taxon>Rhabditoidea</taxon>
        <taxon>Rhabditidae</taxon>
        <taxon>Peloderinae</taxon>
        <taxon>Caenorhabditis</taxon>
    </lineage>
</organism>
<feature type="signal peptide" evidence="2">
    <location>
        <begin position="1"/>
        <end position="20"/>
    </location>
</feature>
<dbReference type="Proteomes" id="UP000494206">
    <property type="component" value="Unassembled WGS sequence"/>
</dbReference>
<dbReference type="EMBL" id="CADEPM010000013">
    <property type="protein sequence ID" value="CAB3411400.1"/>
    <property type="molecule type" value="Genomic_DNA"/>
</dbReference>
<dbReference type="Pfam" id="PF01666">
    <property type="entry name" value="DX"/>
    <property type="match status" value="1"/>
</dbReference>
<name>A0A8S1FC82_9PELO</name>
<keyword evidence="1" id="KW-0472">Membrane</keyword>
<sequence>MRFLILLSFLVLFSFEEVLWDCSSDIRCVLGGWCEDKNLECVQPPGFLEPSCCTQNPKCLAGWESKIEIDGDTITCTLPNTSIEDCCSYNFNTESTEDQPQRESNIACGPKMFCDYLINNETRAISNRTGCFNITKRADTATKLLFDIGIRMCKSDDECGEFDCLDATNETYGFCGTREFCQINVEAPAKKPLVPCSEDMDCVHLMDGMVGSAGLIPNAYCNKTGDFCCSGLLDVCFGGTLVRPLRKCQAGTMAGFETCNPDMGNGDLLGFCTDIGVCCEGPYEEPVVCPDGIHPLFIEPACRRGQSGYLECPENIDNCTCVMGWPCPSIAANSLLVNFGRPFVGQISCDPSRPICKRAVNGYCHPVTHTIALYGRFFPDFFGFVETRKCKINSDCDVMEVCVYYLEEGQCAAFPNPNFLAFLYAAPLFIIMVIGFFFIPNIVSNAITTEIEELLKELKDIGQDAISGASNDKDEFLKALANGKVTIADYVSREEAMIIIPTLVMTALFLLGIVYYLTRPFT</sequence>
<protein>
    <recommendedName>
        <fullName evidence="3">Domain of unknown function DX domain-containing protein</fullName>
    </recommendedName>
</protein>
<dbReference type="AlphaFoldDB" id="A0A8S1FC82"/>
<evidence type="ECO:0000259" key="3">
    <source>
        <dbReference type="Pfam" id="PF01666"/>
    </source>
</evidence>
<feature type="domain" description="Domain of unknown function DX" evidence="3">
    <location>
        <begin position="345"/>
        <end position="412"/>
    </location>
</feature>
<keyword evidence="1" id="KW-1133">Transmembrane helix</keyword>
<dbReference type="PANTHER" id="PTHR36157:SF1">
    <property type="entry name" value="DOMAIN OF UNKNOWN FUNCTION DX DOMAIN-CONTAINING PROTEIN"/>
    <property type="match status" value="1"/>
</dbReference>
<proteinExistence type="predicted"/>
<dbReference type="InterPro" id="IPR002593">
    <property type="entry name" value="DX"/>
</dbReference>
<gene>
    <name evidence="4" type="ORF">CBOVIS_LOCUS12796</name>
</gene>
<comment type="caution">
    <text evidence="4">The sequence shown here is derived from an EMBL/GenBank/DDBJ whole genome shotgun (WGS) entry which is preliminary data.</text>
</comment>
<dbReference type="PANTHER" id="PTHR36157">
    <property type="entry name" value="PROTEIN CBG12671-RELATED"/>
    <property type="match status" value="1"/>
</dbReference>
<reference evidence="4 5" key="1">
    <citation type="submission" date="2020-04" db="EMBL/GenBank/DDBJ databases">
        <authorList>
            <person name="Laetsch R D."/>
            <person name="Stevens L."/>
            <person name="Kumar S."/>
            <person name="Blaxter L. M."/>
        </authorList>
    </citation>
    <scope>NUCLEOTIDE SEQUENCE [LARGE SCALE GENOMIC DNA]</scope>
</reference>
<keyword evidence="1" id="KW-0812">Transmembrane</keyword>
<evidence type="ECO:0000256" key="1">
    <source>
        <dbReference type="SAM" id="Phobius"/>
    </source>
</evidence>
<feature type="chain" id="PRO_5035724489" description="Domain of unknown function DX domain-containing protein" evidence="2">
    <location>
        <begin position="21"/>
        <end position="522"/>
    </location>
</feature>
<keyword evidence="5" id="KW-1185">Reference proteome</keyword>
<feature type="transmembrane region" description="Helical" evidence="1">
    <location>
        <begin position="419"/>
        <end position="439"/>
    </location>
</feature>
<evidence type="ECO:0000313" key="4">
    <source>
        <dbReference type="EMBL" id="CAB3411400.1"/>
    </source>
</evidence>
<evidence type="ECO:0000256" key="2">
    <source>
        <dbReference type="SAM" id="SignalP"/>
    </source>
</evidence>
<feature type="transmembrane region" description="Helical" evidence="1">
    <location>
        <begin position="496"/>
        <end position="517"/>
    </location>
</feature>
<accession>A0A8S1FC82</accession>